<name>A0A8J6M2P1_9FIRM</name>
<evidence type="ECO:0000256" key="1">
    <source>
        <dbReference type="SAM" id="SignalP"/>
    </source>
</evidence>
<accession>A0A8J6M2P1</accession>
<protein>
    <submittedName>
        <fullName evidence="2">Uncharacterized protein</fullName>
    </submittedName>
</protein>
<dbReference type="EMBL" id="JACOPN010000001">
    <property type="protein sequence ID" value="MBC5715758.1"/>
    <property type="molecule type" value="Genomic_DNA"/>
</dbReference>
<evidence type="ECO:0000313" key="2">
    <source>
        <dbReference type="EMBL" id="MBC5715758.1"/>
    </source>
</evidence>
<feature type="signal peptide" evidence="1">
    <location>
        <begin position="1"/>
        <end position="21"/>
    </location>
</feature>
<keyword evidence="3" id="KW-1185">Reference proteome</keyword>
<reference evidence="2" key="1">
    <citation type="submission" date="2020-08" db="EMBL/GenBank/DDBJ databases">
        <title>Genome public.</title>
        <authorList>
            <person name="Liu C."/>
            <person name="Sun Q."/>
        </authorList>
    </citation>
    <scope>NUCLEOTIDE SEQUENCE</scope>
    <source>
        <strain evidence="2">BX5</strain>
    </source>
</reference>
<evidence type="ECO:0000313" key="3">
    <source>
        <dbReference type="Proteomes" id="UP000602260"/>
    </source>
</evidence>
<keyword evidence="1" id="KW-0732">Signal</keyword>
<feature type="chain" id="PRO_5035236630" evidence="1">
    <location>
        <begin position="22"/>
        <end position="438"/>
    </location>
</feature>
<organism evidence="2 3">
    <name type="scientific">Flintibacter faecis</name>
    <dbReference type="NCBI Taxonomy" id="2763047"/>
    <lineage>
        <taxon>Bacteria</taxon>
        <taxon>Bacillati</taxon>
        <taxon>Bacillota</taxon>
        <taxon>Clostridia</taxon>
        <taxon>Eubacteriales</taxon>
        <taxon>Flintibacter</taxon>
    </lineage>
</organism>
<dbReference type="RefSeq" id="WP_186877310.1">
    <property type="nucleotide sequence ID" value="NZ_JACOPN010000001.1"/>
</dbReference>
<dbReference type="PROSITE" id="PS51257">
    <property type="entry name" value="PROKAR_LIPOPROTEIN"/>
    <property type="match status" value="1"/>
</dbReference>
<dbReference type="AlphaFoldDB" id="A0A8J6M2P1"/>
<comment type="caution">
    <text evidence="2">The sequence shown here is derived from an EMBL/GenBank/DDBJ whole genome shotgun (WGS) entry which is preliminary data.</text>
</comment>
<gene>
    <name evidence="2" type="ORF">H8S55_00180</name>
</gene>
<proteinExistence type="predicted"/>
<sequence length="438" mass="47831">MNIRSKSLALILCAGTVLSLAACGGDGDVAGDDWRTTGLVAASGTITHDGQSVDVVVTVDEESAAFYWDRPEQLLYDSVKFPMTVPNARDNFDSISFDDLNGDGETDVTVDFSTADGGETHLVWLWEPETRYVFQPDQSYDTIGGDEDPVAAYVGLWEYQDENLWLRIHEDASWEFVNSADEVLYDGVVLADSSGVELHFDGNGDTLRLDASPDGTLLDNVNGGVLVPTDTIQSSVPFFEQKGLELTAQTDGGSYLLKNGLACYTAGGNDYTLRDCYWSVDIIRDQTSGGQRQLEFNAVCYLPDLPIFNSTFATTVTSGLYDYNTGTWLTDTASYTPTASGGAPDTQTIQWRGSSYDIEFRTTVNWSGTTGDVYDVMTKTYVVTMPEDYHGLVLAVEAQPGTYAELSKRENLDSICPGGNIMDMPTIDPYTSLYFDLG</sequence>
<dbReference type="Proteomes" id="UP000602260">
    <property type="component" value="Unassembled WGS sequence"/>
</dbReference>